<dbReference type="HOGENOM" id="CLU_379543_0_0_1"/>
<comment type="function">
    <text evidence="4">Controls S-phase checkpoint as well as G1 and G2 DNA damage checkpoints. Phosphorylates proteins on serine, threonine, and tyrosine. Prevents entry into anaphase and mitotic exit after DNA damage via regulation of the Polo kinase CDC5.</text>
</comment>
<keyword evidence="8" id="KW-0175">Coiled coil</keyword>
<dbReference type="Proteomes" id="UP000005666">
    <property type="component" value="Chromosome 7"/>
</dbReference>
<keyword evidence="4" id="KW-0131">Cell cycle</keyword>
<dbReference type="PANTHER" id="PTHR24347">
    <property type="entry name" value="SERINE/THREONINE-PROTEIN KINASE"/>
    <property type="match status" value="1"/>
</dbReference>
<keyword evidence="13" id="KW-1185">Reference proteome</keyword>
<dbReference type="Gene3D" id="2.60.200.20">
    <property type="match status" value="2"/>
</dbReference>
<dbReference type="InterPro" id="IPR008271">
    <property type="entry name" value="Ser/Thr_kinase_AS"/>
</dbReference>
<dbReference type="GeneID" id="11535679"/>
<feature type="region of interest" description="Disordered" evidence="9">
    <location>
        <begin position="787"/>
        <end position="845"/>
    </location>
</feature>
<dbReference type="Pfam" id="PF00069">
    <property type="entry name" value="Pkinase"/>
    <property type="match status" value="1"/>
</dbReference>
<gene>
    <name evidence="12" type="primary">TPHA0G01600</name>
    <name evidence="12" type="ordered locus">TPHA_0G01600</name>
</gene>
<dbReference type="GO" id="GO:0005634">
    <property type="term" value="C:nucleus"/>
    <property type="evidence" value="ECO:0007669"/>
    <property type="project" value="UniProtKB-SubCell"/>
</dbReference>
<dbReference type="GO" id="GO:0004713">
    <property type="term" value="F:protein tyrosine kinase activity"/>
    <property type="evidence" value="ECO:0007669"/>
    <property type="project" value="UniProtKB-KW"/>
</dbReference>
<feature type="binding site" evidence="6 7">
    <location>
        <position position="226"/>
    </location>
    <ligand>
        <name>ATP</name>
        <dbReference type="ChEBI" id="CHEBI:30616"/>
    </ligand>
</feature>
<comment type="catalytic activity">
    <reaction evidence="4">
        <text>L-threonyl-[protein] + ATP = O-phospho-L-threonyl-[protein] + ADP + H(+)</text>
        <dbReference type="Rhea" id="RHEA:46608"/>
        <dbReference type="Rhea" id="RHEA-COMP:11060"/>
        <dbReference type="Rhea" id="RHEA-COMP:11605"/>
        <dbReference type="ChEBI" id="CHEBI:15378"/>
        <dbReference type="ChEBI" id="CHEBI:30013"/>
        <dbReference type="ChEBI" id="CHEBI:30616"/>
        <dbReference type="ChEBI" id="CHEBI:61977"/>
        <dbReference type="ChEBI" id="CHEBI:456216"/>
        <dbReference type="EC" id="2.7.12.1"/>
    </reaction>
</comment>
<feature type="coiled-coil region" evidence="8">
    <location>
        <begin position="503"/>
        <end position="534"/>
    </location>
</feature>
<feature type="domain" description="FHA" evidence="10">
    <location>
        <begin position="596"/>
        <end position="659"/>
    </location>
</feature>
<dbReference type="SMART" id="SM00220">
    <property type="entry name" value="S_TKc"/>
    <property type="match status" value="1"/>
</dbReference>
<keyword evidence="4" id="KW-0418">Kinase</keyword>
<dbReference type="GO" id="GO:0003688">
    <property type="term" value="F:DNA replication origin binding"/>
    <property type="evidence" value="ECO:0007669"/>
    <property type="project" value="EnsemblFungi"/>
</dbReference>
<dbReference type="GO" id="GO:0043247">
    <property type="term" value="P:telomere maintenance in response to DNA damage"/>
    <property type="evidence" value="ECO:0007669"/>
    <property type="project" value="EnsemblFungi"/>
</dbReference>
<sequence length="845" mass="96227">MNGGTQPTQQATQATQKFLIDKFSQERIDDNIVCRVICTSGQIQIRDLRADIDQVIKEKQSIKKVWIFGRNPKCDYHLGDINRLSNKHFQLLLGEDGNLLIKDISTNGTWLNGEKLEKNRNQIISQGDEITVGLGVASDVLSLVLFINDKFAENLKNYKMNKSRASMDNGIEAGSSSKFQSSNIKSIKPLGIFKDFTIKDEVVGQGAFAIVKKAVERSTGKTFAVKIISKRKVMGNMDGVTRELEVLRKLDHPRIVRLKGFYEDEESYYLLMEFVSGGDLMDFVAAHGSVGEDAGREITRQILEAVKYIHSKCISHRDLKPDNILIEQDDPVLVKITDFGLAKVQGNGTFMKTFCGTLAYVAPEIISGSNNLEENEERNEYSSLVDMWSIGCLVYVILTGHLPFSGSTQEQLYKQVRNGSYHEGPLKDFRISDEARNFIDSLLQVNPNDRLSAERALQHPWIKMGYLNQSYNGSKTDSQLSQVSLSQSLSQQKILESMDDAQYEFMRQQKKLQMQKIKEEEEKEEEEKEEEFSASQFKGFKIPTRAPVQYMQPRATEFQQQRRIKKNNNNLFLTLHPLEESSIQESIEIKQGINPFFIGRTDDCNCRIEDNRLSKVHCFLLKNRHIVGNSFYESPAQGLDDIWYCHSGTNVSYINNVKIQAGYKRLLHDGDEIKIVWDKNHNFVIGFKVEINDTVGLFNDGSKPDNANDLQIVPQRADEQNLVTRLMQMMSMKRANNRQISSQQDVGLPQLQRNESDHTNDRVQDIVAPLSTDDQNLMDRLHQEPEFLSESVTPVKQVDGNTSNSNKLRRVHSVSLSQSQNDPNKKVKRAKLDPTEKNADNLQFI</sequence>
<evidence type="ECO:0000259" key="11">
    <source>
        <dbReference type="PROSITE" id="PS50011"/>
    </source>
</evidence>
<dbReference type="PROSITE" id="PS50006">
    <property type="entry name" value="FHA_DOMAIN"/>
    <property type="match status" value="2"/>
</dbReference>
<evidence type="ECO:0000259" key="10">
    <source>
        <dbReference type="PROSITE" id="PS50006"/>
    </source>
</evidence>
<dbReference type="Pfam" id="PF00498">
    <property type="entry name" value="FHA"/>
    <property type="match status" value="2"/>
</dbReference>
<keyword evidence="4" id="KW-0723">Serine/threonine-protein kinase</keyword>
<feature type="domain" description="Protein kinase" evidence="11">
    <location>
        <begin position="197"/>
        <end position="462"/>
    </location>
</feature>
<dbReference type="InterPro" id="IPR000719">
    <property type="entry name" value="Prot_kinase_dom"/>
</dbReference>
<feature type="compositionally biased region" description="Polar residues" evidence="9">
    <location>
        <begin position="790"/>
        <end position="806"/>
    </location>
</feature>
<evidence type="ECO:0000256" key="9">
    <source>
        <dbReference type="SAM" id="MobiDB-lite"/>
    </source>
</evidence>
<dbReference type="eggNOG" id="KOG0615">
    <property type="taxonomic scope" value="Eukaryota"/>
</dbReference>
<dbReference type="RefSeq" id="XP_003686430.1">
    <property type="nucleotide sequence ID" value="XM_003686382.1"/>
</dbReference>
<dbReference type="InterPro" id="IPR000253">
    <property type="entry name" value="FHA_dom"/>
</dbReference>
<comment type="subcellular location">
    <subcellularLocation>
        <location evidence="4">Nucleus</location>
    </subcellularLocation>
</comment>
<feature type="binding site" evidence="6">
    <location>
        <begin position="203"/>
        <end position="211"/>
    </location>
    <ligand>
        <name>ATP</name>
        <dbReference type="ChEBI" id="CHEBI:30616"/>
    </ligand>
</feature>
<dbReference type="EMBL" id="HE612862">
    <property type="protein sequence ID" value="CCE63996.1"/>
    <property type="molecule type" value="Genomic_DNA"/>
</dbReference>
<keyword evidence="4" id="KW-0829">Tyrosine-protein kinase</keyword>
<dbReference type="GO" id="GO:0000077">
    <property type="term" value="P:DNA damage checkpoint signaling"/>
    <property type="evidence" value="ECO:0007669"/>
    <property type="project" value="EnsemblFungi"/>
</dbReference>
<dbReference type="GO" id="GO:0009202">
    <property type="term" value="P:deoxyribonucleoside triphosphate biosynthetic process"/>
    <property type="evidence" value="ECO:0007669"/>
    <property type="project" value="EnsemblFungi"/>
</dbReference>
<keyword evidence="3 4" id="KW-0067">ATP-binding</keyword>
<dbReference type="PROSITE" id="PS00107">
    <property type="entry name" value="PROTEIN_KINASE_ATP"/>
    <property type="match status" value="1"/>
</dbReference>
<proteinExistence type="inferred from homology"/>
<dbReference type="OrthoDB" id="10252171at2759"/>
<dbReference type="PROSITE" id="PS00108">
    <property type="entry name" value="PROTEIN_KINASE_ST"/>
    <property type="match status" value="1"/>
</dbReference>
<dbReference type="GO" id="GO:0006281">
    <property type="term" value="P:DNA repair"/>
    <property type="evidence" value="ECO:0007669"/>
    <property type="project" value="EnsemblFungi"/>
</dbReference>
<dbReference type="Gene3D" id="1.10.510.10">
    <property type="entry name" value="Transferase(Phosphotransferase) domain 1"/>
    <property type="match status" value="1"/>
</dbReference>
<dbReference type="GO" id="GO:0008104">
    <property type="term" value="P:intracellular protein localization"/>
    <property type="evidence" value="ECO:0007669"/>
    <property type="project" value="EnsemblFungi"/>
</dbReference>
<dbReference type="KEGG" id="tpf:TPHA_0G01600"/>
<dbReference type="SMART" id="SM00240">
    <property type="entry name" value="FHA"/>
    <property type="match status" value="2"/>
</dbReference>
<keyword evidence="4" id="KW-0808">Transferase</keyword>
<dbReference type="GO" id="GO:0004674">
    <property type="term" value="F:protein serine/threonine kinase activity"/>
    <property type="evidence" value="ECO:0007669"/>
    <property type="project" value="UniProtKB-KW"/>
</dbReference>
<comment type="similarity">
    <text evidence="1 4">Belongs to the protein kinase superfamily. CAMK Ser/Thr protein kinase family. CHEK2 subfamily.</text>
</comment>
<feature type="compositionally biased region" description="Basic and acidic residues" evidence="9">
    <location>
        <begin position="830"/>
        <end position="839"/>
    </location>
</feature>
<dbReference type="InterPro" id="IPR016256">
    <property type="entry name" value="Ser/Thr_kinase_Rad53"/>
</dbReference>
<dbReference type="SUPFAM" id="SSF56112">
    <property type="entry name" value="Protein kinase-like (PK-like)"/>
    <property type="match status" value="1"/>
</dbReference>
<evidence type="ECO:0000256" key="5">
    <source>
        <dbReference type="PIRSR" id="PIRSR000661-50"/>
    </source>
</evidence>
<evidence type="ECO:0000256" key="1">
    <source>
        <dbReference type="ARBA" id="ARBA00005575"/>
    </source>
</evidence>
<dbReference type="GO" id="GO:0004712">
    <property type="term" value="F:protein serine/threonine/tyrosine kinase activity"/>
    <property type="evidence" value="ECO:0007669"/>
    <property type="project" value="UniProtKB-EC"/>
</dbReference>
<dbReference type="FunFam" id="2.60.200.20:FF:000104">
    <property type="entry name" value="Serine/threonine-protein kinase RAD53"/>
    <property type="match status" value="1"/>
</dbReference>
<name>G8BVR8_TETPH</name>
<evidence type="ECO:0000256" key="4">
    <source>
        <dbReference type="PIRNR" id="PIRNR000661"/>
    </source>
</evidence>
<evidence type="ECO:0000256" key="8">
    <source>
        <dbReference type="SAM" id="Coils"/>
    </source>
</evidence>
<dbReference type="InterPro" id="IPR017441">
    <property type="entry name" value="Protein_kinase_ATP_BS"/>
</dbReference>
<evidence type="ECO:0000313" key="13">
    <source>
        <dbReference type="Proteomes" id="UP000005666"/>
    </source>
</evidence>
<dbReference type="Gene3D" id="3.30.200.20">
    <property type="entry name" value="Phosphorylase Kinase, domain 1"/>
    <property type="match status" value="1"/>
</dbReference>
<dbReference type="PIRSF" id="PIRSF000661">
    <property type="entry name" value="Ser/Thr_PK_RAD53"/>
    <property type="match status" value="1"/>
</dbReference>
<organism evidence="12 13">
    <name type="scientific">Tetrapisispora phaffii (strain ATCC 24235 / CBS 4417 / NBRC 1672 / NRRL Y-8282 / UCD 70-5)</name>
    <name type="common">Yeast</name>
    <name type="synonym">Fabospora phaffii</name>
    <dbReference type="NCBI Taxonomy" id="1071381"/>
    <lineage>
        <taxon>Eukaryota</taxon>
        <taxon>Fungi</taxon>
        <taxon>Dikarya</taxon>
        <taxon>Ascomycota</taxon>
        <taxon>Saccharomycotina</taxon>
        <taxon>Saccharomycetes</taxon>
        <taxon>Saccharomycetales</taxon>
        <taxon>Saccharomycetaceae</taxon>
        <taxon>Tetrapisispora</taxon>
    </lineage>
</organism>
<evidence type="ECO:0000256" key="7">
    <source>
        <dbReference type="PROSITE-ProRule" id="PRU10141"/>
    </source>
</evidence>
<dbReference type="SUPFAM" id="SSF49879">
    <property type="entry name" value="SMAD/FHA domain"/>
    <property type="match status" value="2"/>
</dbReference>
<dbReference type="InterPro" id="IPR008984">
    <property type="entry name" value="SMAD_FHA_dom_sf"/>
</dbReference>
<feature type="domain" description="FHA" evidence="10">
    <location>
        <begin position="66"/>
        <end position="116"/>
    </location>
</feature>
<dbReference type="InterPro" id="IPR011009">
    <property type="entry name" value="Kinase-like_dom_sf"/>
</dbReference>
<dbReference type="FunFam" id="1.10.510.10:FF:000651">
    <property type="entry name" value="Serine/threonine-protein kinase RAD53"/>
    <property type="match status" value="1"/>
</dbReference>
<evidence type="ECO:0000313" key="12">
    <source>
        <dbReference type="EMBL" id="CCE63996.1"/>
    </source>
</evidence>
<dbReference type="AlphaFoldDB" id="G8BVR8"/>
<keyword evidence="2 4" id="KW-0547">Nucleotide-binding</keyword>
<dbReference type="GO" id="GO:0006270">
    <property type="term" value="P:DNA replication initiation"/>
    <property type="evidence" value="ECO:0007669"/>
    <property type="project" value="EnsemblFungi"/>
</dbReference>
<dbReference type="GO" id="GO:0005524">
    <property type="term" value="F:ATP binding"/>
    <property type="evidence" value="ECO:0007669"/>
    <property type="project" value="UniProtKB-UniRule"/>
</dbReference>
<dbReference type="OMA" id="HEGPLKD"/>
<dbReference type="EC" id="2.7.12.1" evidence="4"/>
<reference evidence="12 13" key="1">
    <citation type="journal article" date="2011" name="Proc. Natl. Acad. Sci. U.S.A.">
        <title>Evolutionary erosion of yeast sex chromosomes by mating-type switching accidents.</title>
        <authorList>
            <person name="Gordon J.L."/>
            <person name="Armisen D."/>
            <person name="Proux-Wera E."/>
            <person name="Oheigeartaigh S.S."/>
            <person name="Byrne K.P."/>
            <person name="Wolfe K.H."/>
        </authorList>
    </citation>
    <scope>NUCLEOTIDE SEQUENCE [LARGE SCALE GENOMIC DNA]</scope>
    <source>
        <strain evidence="13">ATCC 24235 / CBS 4417 / NBRC 1672 / NRRL Y-8282 / UCD 70-5</strain>
    </source>
</reference>
<feature type="active site" description="Proton acceptor" evidence="5">
    <location>
        <position position="318"/>
    </location>
</feature>
<protein>
    <recommendedName>
        <fullName evidence="4">Serine/threonine-protein kinase RAD53</fullName>
        <ecNumber evidence="4">2.7.12.1</ecNumber>
    </recommendedName>
</protein>
<keyword evidence="4" id="KW-0539">Nucleus</keyword>
<dbReference type="PROSITE" id="PS50011">
    <property type="entry name" value="PROTEIN_KINASE_DOM"/>
    <property type="match status" value="1"/>
</dbReference>
<dbReference type="GO" id="GO:0005829">
    <property type="term" value="C:cytosol"/>
    <property type="evidence" value="ECO:0007669"/>
    <property type="project" value="EnsemblFungi"/>
</dbReference>
<dbReference type="FunFam" id="3.30.200.20:FF:000699">
    <property type="entry name" value="Serine/threonine-protein kinase RAD53"/>
    <property type="match status" value="1"/>
</dbReference>
<keyword evidence="4" id="KW-0227">DNA damage</keyword>
<evidence type="ECO:0000256" key="6">
    <source>
        <dbReference type="PIRSR" id="PIRSR000661-51"/>
    </source>
</evidence>
<evidence type="ECO:0000256" key="2">
    <source>
        <dbReference type="ARBA" id="ARBA00022741"/>
    </source>
</evidence>
<dbReference type="STRING" id="1071381.G8BVR8"/>
<evidence type="ECO:0000256" key="3">
    <source>
        <dbReference type="ARBA" id="ARBA00022840"/>
    </source>
</evidence>
<accession>G8BVR8</accession>